<reference evidence="4" key="2">
    <citation type="journal article" date="2008" name="Nucleic Acids Res.">
        <title>The rice annotation project database (RAP-DB): 2008 update.</title>
        <authorList>
            <consortium name="The rice annotation project (RAP)"/>
        </authorList>
    </citation>
    <scope>GENOME REANNOTATION</scope>
    <source>
        <strain evidence="4">cv. Nipponbare</strain>
    </source>
</reference>
<proteinExistence type="predicted"/>
<feature type="region of interest" description="Disordered" evidence="1">
    <location>
        <begin position="1"/>
        <end position="80"/>
    </location>
</feature>
<accession>Q6K8J3</accession>
<dbReference type="AlphaFoldDB" id="Q6K8J3"/>
<gene>
    <name evidence="3" type="primary">OJ1669_F01.31</name>
</gene>
<organism evidence="3 4">
    <name type="scientific">Oryza sativa subsp. japonica</name>
    <name type="common">Rice</name>
    <dbReference type="NCBI Taxonomy" id="39947"/>
    <lineage>
        <taxon>Eukaryota</taxon>
        <taxon>Viridiplantae</taxon>
        <taxon>Streptophyta</taxon>
        <taxon>Embryophyta</taxon>
        <taxon>Tracheophyta</taxon>
        <taxon>Spermatophyta</taxon>
        <taxon>Magnoliopsida</taxon>
        <taxon>Liliopsida</taxon>
        <taxon>Poales</taxon>
        <taxon>Poaceae</taxon>
        <taxon>BOP clade</taxon>
        <taxon>Oryzoideae</taxon>
        <taxon>Oryzeae</taxon>
        <taxon>Oryzinae</taxon>
        <taxon>Oryza</taxon>
        <taxon>Oryza sativa</taxon>
    </lineage>
</organism>
<evidence type="ECO:0000313" key="3">
    <source>
        <dbReference type="EMBL" id="BAD19355.1"/>
    </source>
</evidence>
<reference evidence="4" key="1">
    <citation type="journal article" date="2005" name="Nature">
        <title>The map-based sequence of the rice genome.</title>
        <authorList>
            <consortium name="International rice genome sequencing project (IRGSP)"/>
            <person name="Matsumoto T."/>
            <person name="Wu J."/>
            <person name="Kanamori H."/>
            <person name="Katayose Y."/>
            <person name="Fujisawa M."/>
            <person name="Namiki N."/>
            <person name="Mizuno H."/>
            <person name="Yamamoto K."/>
            <person name="Antonio B.A."/>
            <person name="Baba T."/>
            <person name="Sakata K."/>
            <person name="Nagamura Y."/>
            <person name="Aoki H."/>
            <person name="Arikawa K."/>
            <person name="Arita K."/>
            <person name="Bito T."/>
            <person name="Chiden Y."/>
            <person name="Fujitsuka N."/>
            <person name="Fukunaka R."/>
            <person name="Hamada M."/>
            <person name="Harada C."/>
            <person name="Hayashi A."/>
            <person name="Hijishita S."/>
            <person name="Honda M."/>
            <person name="Hosokawa S."/>
            <person name="Ichikawa Y."/>
            <person name="Idonuma A."/>
            <person name="Iijima M."/>
            <person name="Ikeda M."/>
            <person name="Ikeno M."/>
            <person name="Ito K."/>
            <person name="Ito S."/>
            <person name="Ito T."/>
            <person name="Ito Y."/>
            <person name="Ito Y."/>
            <person name="Iwabuchi A."/>
            <person name="Kamiya K."/>
            <person name="Karasawa W."/>
            <person name="Kurita K."/>
            <person name="Katagiri S."/>
            <person name="Kikuta A."/>
            <person name="Kobayashi H."/>
            <person name="Kobayashi N."/>
            <person name="Machita K."/>
            <person name="Maehara T."/>
            <person name="Masukawa M."/>
            <person name="Mizubayashi T."/>
            <person name="Mukai Y."/>
            <person name="Nagasaki H."/>
            <person name="Nagata Y."/>
            <person name="Naito S."/>
            <person name="Nakashima M."/>
            <person name="Nakama Y."/>
            <person name="Nakamichi Y."/>
            <person name="Nakamura M."/>
            <person name="Meguro A."/>
            <person name="Negishi M."/>
            <person name="Ohta I."/>
            <person name="Ohta T."/>
            <person name="Okamoto M."/>
            <person name="Ono N."/>
            <person name="Saji S."/>
            <person name="Sakaguchi M."/>
            <person name="Sakai K."/>
            <person name="Shibata M."/>
            <person name="Shimokawa T."/>
            <person name="Song J."/>
            <person name="Takazaki Y."/>
            <person name="Terasawa K."/>
            <person name="Tsugane M."/>
            <person name="Tsuji K."/>
            <person name="Ueda S."/>
            <person name="Waki K."/>
            <person name="Yamagata H."/>
            <person name="Yamamoto M."/>
            <person name="Yamamoto S."/>
            <person name="Yamane H."/>
            <person name="Yoshiki S."/>
            <person name="Yoshihara R."/>
            <person name="Yukawa K."/>
            <person name="Zhong H."/>
            <person name="Yano M."/>
            <person name="Yuan Q."/>
            <person name="Ouyang S."/>
            <person name="Liu J."/>
            <person name="Jones K.M."/>
            <person name="Gansberger K."/>
            <person name="Moffat K."/>
            <person name="Hill J."/>
            <person name="Bera J."/>
            <person name="Fadrosh D."/>
            <person name="Jin S."/>
            <person name="Johri S."/>
            <person name="Kim M."/>
            <person name="Overton L."/>
            <person name="Reardon M."/>
            <person name="Tsitrin T."/>
            <person name="Vuong H."/>
            <person name="Weaver B."/>
            <person name="Ciecko A."/>
            <person name="Tallon L."/>
            <person name="Jackson J."/>
            <person name="Pai G."/>
            <person name="Aken S.V."/>
            <person name="Utterback T."/>
            <person name="Reidmuller S."/>
            <person name="Feldblyum T."/>
            <person name="Hsiao J."/>
            <person name="Zismann V."/>
            <person name="Iobst S."/>
            <person name="de Vazeille A.R."/>
            <person name="Buell C.R."/>
            <person name="Ying K."/>
            <person name="Li Y."/>
            <person name="Lu T."/>
            <person name="Huang Y."/>
            <person name="Zhao Q."/>
            <person name="Feng Q."/>
            <person name="Zhang L."/>
            <person name="Zhu J."/>
            <person name="Weng Q."/>
            <person name="Mu J."/>
            <person name="Lu Y."/>
            <person name="Fan D."/>
            <person name="Liu Y."/>
            <person name="Guan J."/>
            <person name="Zhang Y."/>
            <person name="Yu S."/>
            <person name="Liu X."/>
            <person name="Zhang Y."/>
            <person name="Hong G."/>
            <person name="Han B."/>
            <person name="Choisne N."/>
            <person name="Demange N."/>
            <person name="Orjeda G."/>
            <person name="Samain S."/>
            <person name="Cattolico L."/>
            <person name="Pelletier E."/>
            <person name="Couloux A."/>
            <person name="Segurens B."/>
            <person name="Wincker P."/>
            <person name="D'Hont A."/>
            <person name="Scarpelli C."/>
            <person name="Weissenbach J."/>
            <person name="Salanoubat M."/>
            <person name="Quetier F."/>
            <person name="Yu Y."/>
            <person name="Kim H.R."/>
            <person name="Rambo T."/>
            <person name="Currie J."/>
            <person name="Collura K."/>
            <person name="Luo M."/>
            <person name="Yang T."/>
            <person name="Ammiraju J.S.S."/>
            <person name="Engler F."/>
            <person name="Soderlund C."/>
            <person name="Wing R.A."/>
            <person name="Palmer L.E."/>
            <person name="de la Bastide M."/>
            <person name="Spiegel L."/>
            <person name="Nascimento L."/>
            <person name="Zutavern T."/>
            <person name="O'Shaughnessy A."/>
            <person name="Dike S."/>
            <person name="Dedhia N."/>
            <person name="Preston R."/>
            <person name="Balija V."/>
            <person name="McCombie W.R."/>
            <person name="Chow T."/>
            <person name="Chen H."/>
            <person name="Chung M."/>
            <person name="Chen C."/>
            <person name="Shaw J."/>
            <person name="Wu H."/>
            <person name="Hsiao K."/>
            <person name="Chao Y."/>
            <person name="Chu M."/>
            <person name="Cheng C."/>
            <person name="Hour A."/>
            <person name="Lee P."/>
            <person name="Lin S."/>
            <person name="Lin Y."/>
            <person name="Liou J."/>
            <person name="Liu S."/>
            <person name="Hsing Y."/>
            <person name="Raghuvanshi S."/>
            <person name="Mohanty A."/>
            <person name="Bharti A.K."/>
            <person name="Gaur A."/>
            <person name="Gupta V."/>
            <person name="Kumar D."/>
            <person name="Ravi V."/>
            <person name="Vij S."/>
            <person name="Kapur A."/>
            <person name="Khurana P."/>
            <person name="Khurana P."/>
            <person name="Khurana J.P."/>
            <person name="Tyagi A.K."/>
            <person name="Gaikwad K."/>
            <person name="Singh A."/>
            <person name="Dalal V."/>
            <person name="Srivastava S."/>
            <person name="Dixit A."/>
            <person name="Pal A.K."/>
            <person name="Ghazi I.A."/>
            <person name="Yadav M."/>
            <person name="Pandit A."/>
            <person name="Bhargava A."/>
            <person name="Sureshbabu K."/>
            <person name="Batra K."/>
            <person name="Sharma T.R."/>
            <person name="Mohapatra T."/>
            <person name="Singh N.K."/>
            <person name="Messing J."/>
            <person name="Nelson A.B."/>
            <person name="Fuks G."/>
            <person name="Kavchok S."/>
            <person name="Keizer G."/>
            <person name="Linton E."/>
            <person name="Llaca V."/>
            <person name="Song R."/>
            <person name="Tanyolac B."/>
            <person name="Young S."/>
            <person name="Ho-Il K."/>
            <person name="Hahn J.H."/>
            <person name="Sangsakoo G."/>
            <person name="Vanavichit A."/>
            <person name="de Mattos Luiz.A.T."/>
            <person name="Zimmer P.D."/>
            <person name="Malone G."/>
            <person name="Dellagostin O."/>
            <person name="de Oliveira A.C."/>
            <person name="Bevan M."/>
            <person name="Bancroft I."/>
            <person name="Minx P."/>
            <person name="Cordum H."/>
            <person name="Wilson R."/>
            <person name="Cheng Z."/>
            <person name="Jin W."/>
            <person name="Jiang J."/>
            <person name="Leong S.A."/>
            <person name="Iwama H."/>
            <person name="Gojobori T."/>
            <person name="Itoh T."/>
            <person name="Niimura Y."/>
            <person name="Fujii Y."/>
            <person name="Habara T."/>
            <person name="Sakai H."/>
            <person name="Sato Y."/>
            <person name="Wilson G."/>
            <person name="Kumar K."/>
            <person name="McCouch S."/>
            <person name="Juretic N."/>
            <person name="Hoen D."/>
            <person name="Wright S."/>
            <person name="Bruskiewich R."/>
            <person name="Bureau T."/>
            <person name="Miyao A."/>
            <person name="Hirochika H."/>
            <person name="Nishikawa T."/>
            <person name="Kadowaki K."/>
            <person name="Sugiura M."/>
            <person name="Burr B."/>
            <person name="Sasaki T."/>
        </authorList>
    </citation>
    <scope>NUCLEOTIDE SEQUENCE [LARGE SCALE GENOMIC DNA]</scope>
    <source>
        <strain evidence="4">cv. Nipponbare</strain>
    </source>
</reference>
<evidence type="ECO:0000313" key="4">
    <source>
        <dbReference type="Proteomes" id="UP000000763"/>
    </source>
</evidence>
<sequence length="164" mass="17516">MGKRRARLNHGGESPEPHFHTSNPTPSAFPSHAPGPPTPHLLDPTRSHCPRQRGARAPSPHDAPRGAGAPASGDKWANPVESPPLARQFVVLFAELASSRTLSPSPHRIASPLLISSRSPEGSYEVGEPYLYFLRFLVALSGELALSVLIAAGELLEFVLLLGN</sequence>
<evidence type="ECO:0000256" key="2">
    <source>
        <dbReference type="SAM" id="Phobius"/>
    </source>
</evidence>
<name>Q6K8J3_ORYSJ</name>
<keyword evidence="2" id="KW-0472">Membrane</keyword>
<feature type="transmembrane region" description="Helical" evidence="2">
    <location>
        <begin position="132"/>
        <end position="152"/>
    </location>
</feature>
<dbReference type="EMBL" id="AP004124">
    <property type="protein sequence ID" value="BAD19355.1"/>
    <property type="molecule type" value="Genomic_DNA"/>
</dbReference>
<dbReference type="Proteomes" id="UP000000763">
    <property type="component" value="Chromosome 2"/>
</dbReference>
<protein>
    <submittedName>
        <fullName evidence="3">Uncharacterized protein</fullName>
    </submittedName>
</protein>
<evidence type="ECO:0000256" key="1">
    <source>
        <dbReference type="SAM" id="MobiDB-lite"/>
    </source>
</evidence>
<keyword evidence="2" id="KW-0812">Transmembrane</keyword>
<keyword evidence="2" id="KW-1133">Transmembrane helix</keyword>